<keyword evidence="11" id="KW-0547">Nucleotide-binding</keyword>
<dbReference type="PANTHER" id="PTHR12586">
    <property type="entry name" value="CDP-DIACYLGLYCEROL--SERINE O-PHOSPHATIDYLTRANSFERASE"/>
    <property type="match status" value="1"/>
</dbReference>
<dbReference type="Pfam" id="PF13091">
    <property type="entry name" value="PLDc_2"/>
    <property type="match status" value="1"/>
</dbReference>
<dbReference type="InterPro" id="IPR025202">
    <property type="entry name" value="PLD-like_dom"/>
</dbReference>
<comment type="pathway">
    <text evidence="2 11">Phospholipid metabolism; phosphatidylglycerol biosynthesis; phosphatidylglycerol from CDP-diacylglycerol: step 1/2.</text>
</comment>
<evidence type="ECO:0000256" key="5">
    <source>
        <dbReference type="ARBA" id="ARBA00022679"/>
    </source>
</evidence>
<dbReference type="GO" id="GO:0005739">
    <property type="term" value="C:mitochondrion"/>
    <property type="evidence" value="ECO:0007669"/>
    <property type="project" value="UniProtKB-SubCell"/>
</dbReference>
<dbReference type="Proteomes" id="UP001153636">
    <property type="component" value="Chromosome 10"/>
</dbReference>
<feature type="domain" description="PLD phosphodiesterase" evidence="12">
    <location>
        <begin position="162"/>
        <end position="188"/>
    </location>
</feature>
<dbReference type="PANTHER" id="PTHR12586:SF1">
    <property type="entry name" value="CDP-DIACYLGLYCEROL--GLYCEROL-3-PHOSPHATE 3-PHOSPHATIDYLTRANSFERASE, MITOCHONDRIAL"/>
    <property type="match status" value="1"/>
</dbReference>
<comment type="function">
    <text evidence="1 11">Functions in the biosynthesis of the anionic phospholipids phosphatidylglycerol and cardiolipin.</text>
</comment>
<keyword evidence="4 11" id="KW-0444">Lipid biosynthesis</keyword>
<keyword evidence="5 11" id="KW-0808">Transferase</keyword>
<keyword evidence="14" id="KW-1185">Reference proteome</keyword>
<evidence type="ECO:0000259" key="12">
    <source>
        <dbReference type="SMART" id="SM00155"/>
    </source>
</evidence>
<accession>A0A9P0G5L5</accession>
<dbReference type="GO" id="GO:0032049">
    <property type="term" value="P:cardiolipin biosynthetic process"/>
    <property type="evidence" value="ECO:0007669"/>
    <property type="project" value="InterPro"/>
</dbReference>
<evidence type="ECO:0000256" key="1">
    <source>
        <dbReference type="ARBA" id="ARBA00003537"/>
    </source>
</evidence>
<evidence type="ECO:0000256" key="7">
    <source>
        <dbReference type="ARBA" id="ARBA00023098"/>
    </source>
</evidence>
<dbReference type="PIRSF" id="PIRSF000850">
    <property type="entry name" value="Phospholipase_D_PSS"/>
    <property type="match status" value="1"/>
</dbReference>
<evidence type="ECO:0000256" key="11">
    <source>
        <dbReference type="RuleBase" id="RU365024"/>
    </source>
</evidence>
<evidence type="ECO:0000256" key="4">
    <source>
        <dbReference type="ARBA" id="ARBA00022516"/>
    </source>
</evidence>
<evidence type="ECO:0000313" key="14">
    <source>
        <dbReference type="Proteomes" id="UP001153636"/>
    </source>
</evidence>
<dbReference type="GO" id="GO:0005524">
    <property type="term" value="F:ATP binding"/>
    <property type="evidence" value="ECO:0007669"/>
    <property type="project" value="UniProtKB-KW"/>
</dbReference>
<evidence type="ECO:0000256" key="10">
    <source>
        <dbReference type="ARBA" id="ARBA00048586"/>
    </source>
</evidence>
<evidence type="ECO:0000256" key="8">
    <source>
        <dbReference type="ARBA" id="ARBA00023209"/>
    </source>
</evidence>
<dbReference type="SUPFAM" id="SSF56024">
    <property type="entry name" value="Phospholipase D/nuclease"/>
    <property type="match status" value="1"/>
</dbReference>
<reference evidence="13" key="1">
    <citation type="submission" date="2022-01" db="EMBL/GenBank/DDBJ databases">
        <authorList>
            <person name="King R."/>
        </authorList>
    </citation>
    <scope>NUCLEOTIDE SEQUENCE</scope>
</reference>
<evidence type="ECO:0000313" key="13">
    <source>
        <dbReference type="EMBL" id="CAH1100803.1"/>
    </source>
</evidence>
<dbReference type="InterPro" id="IPR016270">
    <property type="entry name" value="PGS1"/>
</dbReference>
<proteinExistence type="inferred from homology"/>
<evidence type="ECO:0000256" key="6">
    <source>
        <dbReference type="ARBA" id="ARBA00022737"/>
    </source>
</evidence>
<dbReference type="OrthoDB" id="10250191at2759"/>
<keyword evidence="11" id="KW-0496">Mitochondrion</keyword>
<keyword evidence="8 11" id="KW-0594">Phospholipid biosynthesis</keyword>
<dbReference type="CDD" id="cd09137">
    <property type="entry name" value="PLDc_PGS1_euk_2"/>
    <property type="match status" value="1"/>
</dbReference>
<evidence type="ECO:0000256" key="2">
    <source>
        <dbReference type="ARBA" id="ARBA00005042"/>
    </source>
</evidence>
<dbReference type="SMART" id="SM00155">
    <property type="entry name" value="PLDc"/>
    <property type="match status" value="2"/>
</dbReference>
<keyword evidence="9 11" id="KW-1208">Phospholipid metabolism</keyword>
<sequence>MIRRLLTNAIETALPSESAPHSHSFLKNDLATFRWLATTGPCFPVHAKNITILTEPDEFYSTLITNCHNAKERITFASLYLGNGPLEKKMLDCIKSNLSYQHNTLSINILLDFTRGSRYESNSRTVLLPLINENNKLKVSLYHTPALRGLLKKYVPHRWNELMGLQHMKLYIFDNTLIISGANLSNDYFTNRQDRYFVIKDKSLCDFYCGLVNKVQDFSMSVDKNNNVVLSDNWDIMPYGSNNNTFIKKAAENIELYLHKSIAQQSICDKDKHDTWIFPLIQMGQLGIEHDAHVTNKLLADAPPGSRLRIATGYFNLTHEYMKTLTDYCQASCDILMAHPKANGFLGAKGLAGGIPYAYSVIAKDFKKMYEKRGQKQRIKLFEYYKEGWTYHAKGLWYYSPNSDVPCLTLIGSPNFGERSVKRDLETQIALITEDPKLRENLENECSRLYKMGTDAETDRKVPLWVNAFVIFFRSYF</sequence>
<dbReference type="Gene3D" id="3.30.870.10">
    <property type="entry name" value="Endonuclease Chain A"/>
    <property type="match status" value="2"/>
</dbReference>
<keyword evidence="6" id="KW-0677">Repeat</keyword>
<gene>
    <name evidence="13" type="ORF">PSYICH_LOCUS2081</name>
</gene>
<feature type="domain" description="PLD phosphodiesterase" evidence="12">
    <location>
        <begin position="387"/>
        <end position="420"/>
    </location>
</feature>
<dbReference type="GO" id="GO:0008444">
    <property type="term" value="F:CDP-diacylglycerol-glycerol-3-phosphate 3-phosphatidyltransferase activity"/>
    <property type="evidence" value="ECO:0007669"/>
    <property type="project" value="UniProtKB-EC"/>
</dbReference>
<dbReference type="EMBL" id="OV651822">
    <property type="protein sequence ID" value="CAH1100803.1"/>
    <property type="molecule type" value="Genomic_DNA"/>
</dbReference>
<keyword evidence="11" id="KW-0067">ATP-binding</keyword>
<evidence type="ECO:0000256" key="9">
    <source>
        <dbReference type="ARBA" id="ARBA00023264"/>
    </source>
</evidence>
<comment type="catalytic activity">
    <reaction evidence="10 11">
        <text>a CDP-1,2-diacyl-sn-glycerol + sn-glycerol 3-phosphate = a 1,2-diacyl-sn-glycero-3-phospho-(1'-sn-glycero-3'-phosphate) + CMP + H(+)</text>
        <dbReference type="Rhea" id="RHEA:12593"/>
        <dbReference type="ChEBI" id="CHEBI:15378"/>
        <dbReference type="ChEBI" id="CHEBI:57597"/>
        <dbReference type="ChEBI" id="CHEBI:58332"/>
        <dbReference type="ChEBI" id="CHEBI:60110"/>
        <dbReference type="ChEBI" id="CHEBI:60377"/>
        <dbReference type="EC" id="2.7.8.5"/>
    </reaction>
</comment>
<organism evidence="13 14">
    <name type="scientific">Psylliodes chrysocephalus</name>
    <dbReference type="NCBI Taxonomy" id="3402493"/>
    <lineage>
        <taxon>Eukaryota</taxon>
        <taxon>Metazoa</taxon>
        <taxon>Ecdysozoa</taxon>
        <taxon>Arthropoda</taxon>
        <taxon>Hexapoda</taxon>
        <taxon>Insecta</taxon>
        <taxon>Pterygota</taxon>
        <taxon>Neoptera</taxon>
        <taxon>Endopterygota</taxon>
        <taxon>Coleoptera</taxon>
        <taxon>Polyphaga</taxon>
        <taxon>Cucujiformia</taxon>
        <taxon>Chrysomeloidea</taxon>
        <taxon>Chrysomelidae</taxon>
        <taxon>Galerucinae</taxon>
        <taxon>Alticini</taxon>
        <taxon>Psylliodes</taxon>
    </lineage>
</organism>
<evidence type="ECO:0000256" key="3">
    <source>
        <dbReference type="ARBA" id="ARBA00010682"/>
    </source>
</evidence>
<comment type="subcellular location">
    <subcellularLocation>
        <location evidence="11">Mitochondrion</location>
    </subcellularLocation>
</comment>
<dbReference type="CDD" id="cd09135">
    <property type="entry name" value="PLDc_PGS1_euk_1"/>
    <property type="match status" value="1"/>
</dbReference>
<protein>
    <recommendedName>
        <fullName evidence="11">CDP-diacylglycerol--glycerol-3-phosphate 3-phosphatidyltransferase</fullName>
        <ecNumber evidence="11">2.7.8.5</ecNumber>
    </recommendedName>
</protein>
<dbReference type="EC" id="2.7.8.5" evidence="11"/>
<comment type="similarity">
    <text evidence="3 11">Belongs to the CDP-alcohol phosphatidyltransferase class-II family.</text>
</comment>
<keyword evidence="7 11" id="KW-0443">Lipid metabolism</keyword>
<name>A0A9P0G5L5_9CUCU</name>
<dbReference type="InterPro" id="IPR001736">
    <property type="entry name" value="PLipase_D/transphosphatidylase"/>
</dbReference>
<dbReference type="AlphaFoldDB" id="A0A9P0G5L5"/>